<gene>
    <name evidence="2" type="ORF">GCM10010328_45970</name>
</gene>
<feature type="compositionally biased region" description="Basic and acidic residues" evidence="1">
    <location>
        <begin position="106"/>
        <end position="117"/>
    </location>
</feature>
<reference evidence="3" key="1">
    <citation type="journal article" date="2019" name="Int. J. Syst. Evol. Microbiol.">
        <title>The Global Catalogue of Microorganisms (GCM) 10K type strain sequencing project: providing services to taxonomists for standard genome sequencing and annotation.</title>
        <authorList>
            <consortium name="The Broad Institute Genomics Platform"/>
            <consortium name="The Broad Institute Genome Sequencing Center for Infectious Disease"/>
            <person name="Wu L."/>
            <person name="Ma J."/>
        </authorList>
    </citation>
    <scope>NUCLEOTIDE SEQUENCE [LARGE SCALE GENOMIC DNA]</scope>
    <source>
        <strain evidence="3">JCM 4602</strain>
    </source>
</reference>
<organism evidence="2 3">
    <name type="scientific">Streptomyces rubiginosohelvolus</name>
    <dbReference type="NCBI Taxonomy" id="67362"/>
    <lineage>
        <taxon>Bacteria</taxon>
        <taxon>Bacillati</taxon>
        <taxon>Actinomycetota</taxon>
        <taxon>Actinomycetes</taxon>
        <taxon>Kitasatosporales</taxon>
        <taxon>Streptomycetaceae</taxon>
        <taxon>Streptomyces</taxon>
    </lineage>
</organism>
<proteinExistence type="predicted"/>
<evidence type="ECO:0000256" key="1">
    <source>
        <dbReference type="SAM" id="MobiDB-lite"/>
    </source>
</evidence>
<comment type="caution">
    <text evidence="2">The sequence shown here is derived from an EMBL/GenBank/DDBJ whole genome shotgun (WGS) entry which is preliminary data.</text>
</comment>
<feature type="region of interest" description="Disordered" evidence="1">
    <location>
        <begin position="86"/>
        <end position="117"/>
    </location>
</feature>
<dbReference type="EMBL" id="BMUW01000009">
    <property type="protein sequence ID" value="GGZ65902.1"/>
    <property type="molecule type" value="Genomic_DNA"/>
</dbReference>
<feature type="region of interest" description="Disordered" evidence="1">
    <location>
        <begin position="1"/>
        <end position="21"/>
    </location>
</feature>
<protein>
    <submittedName>
        <fullName evidence="2">Uncharacterized protein</fullName>
    </submittedName>
</protein>
<feature type="compositionally biased region" description="Low complexity" evidence="1">
    <location>
        <begin position="12"/>
        <end position="21"/>
    </location>
</feature>
<keyword evidence="3" id="KW-1185">Reference proteome</keyword>
<sequence>MGRGSVSAAGTAGSPEAGGVEAAGEAGFRAAADAGTKAVAVAAVARPDAEAGVAVPASAAREARASAVAVAAAQDRRLRRKIVMSATLGGGPDGAHRAAGGDVSDDGWRRVRPEEEKATVPQARRRCGNRCPSLAGTAVSASWKGLDAPFLVVCPWLRGRYQPPLRGPDH</sequence>
<accession>A0ABQ3C8V7</accession>
<evidence type="ECO:0000313" key="3">
    <source>
        <dbReference type="Proteomes" id="UP000624183"/>
    </source>
</evidence>
<name>A0ABQ3C8V7_9ACTN</name>
<evidence type="ECO:0000313" key="2">
    <source>
        <dbReference type="EMBL" id="GGZ65902.1"/>
    </source>
</evidence>
<dbReference type="Proteomes" id="UP000624183">
    <property type="component" value="Unassembled WGS sequence"/>
</dbReference>